<proteinExistence type="predicted"/>
<dbReference type="AlphaFoldDB" id="A0A4D7AS30"/>
<evidence type="ECO:0000313" key="3">
    <source>
        <dbReference type="Proteomes" id="UP000298642"/>
    </source>
</evidence>
<evidence type="ECO:0000313" key="2">
    <source>
        <dbReference type="EMBL" id="QCI60303.1"/>
    </source>
</evidence>
<keyword evidence="3" id="KW-1185">Reference proteome</keyword>
<accession>A0A4D7AS30</accession>
<dbReference type="Proteomes" id="UP000298642">
    <property type="component" value="Chromosome"/>
</dbReference>
<feature type="transmembrane region" description="Helical" evidence="1">
    <location>
        <begin position="37"/>
        <end position="54"/>
    </location>
</feature>
<gene>
    <name evidence="2" type="ORF">EIO64_14675</name>
</gene>
<sequence length="62" mass="6781">MELLTQRLASLLTVKSLVTVILTAVFAAMAGTGRVTAEQFLTVFTVVIAFYFGTQAEKRARE</sequence>
<evidence type="ECO:0008006" key="4">
    <source>
        <dbReference type="Google" id="ProtNLM"/>
    </source>
</evidence>
<reference evidence="3" key="1">
    <citation type="submission" date="2018-12" db="EMBL/GenBank/DDBJ databases">
        <title>Dusodibacter welbiota gen. nov., sp. nov., isolated from human faeces and emended description of the Oscillibacter genus.</title>
        <authorList>
            <person name="Le Roy T."/>
            <person name="Van der Smissen P."/>
            <person name="Delzenne N."/>
            <person name="Muccioli G."/>
            <person name="Collet J.F."/>
            <person name="Cani P.D."/>
        </authorList>
    </citation>
    <scope>NUCLEOTIDE SEQUENCE [LARGE SCALE GENOMIC DNA]</scope>
    <source>
        <strain evidence="3">J115</strain>
    </source>
</reference>
<evidence type="ECO:0000256" key="1">
    <source>
        <dbReference type="SAM" id="Phobius"/>
    </source>
</evidence>
<protein>
    <recommendedName>
        <fullName evidence="4">Holin</fullName>
    </recommendedName>
</protein>
<dbReference type="GeneID" id="89521844"/>
<keyword evidence="1" id="KW-1133">Transmembrane helix</keyword>
<feature type="transmembrane region" description="Helical" evidence="1">
    <location>
        <begin position="12"/>
        <end position="31"/>
    </location>
</feature>
<dbReference type="EMBL" id="CP034413">
    <property type="protein sequence ID" value="QCI60303.1"/>
    <property type="molecule type" value="Genomic_DNA"/>
</dbReference>
<dbReference type="KEGG" id="obj:EIO64_14675"/>
<dbReference type="RefSeq" id="WP_021749732.1">
    <property type="nucleotide sequence ID" value="NZ_CAUWCU010000017.1"/>
</dbReference>
<keyword evidence="1" id="KW-0472">Membrane</keyword>
<name>A0A4D7AS30_9FIRM</name>
<keyword evidence="1" id="KW-0812">Transmembrane</keyword>
<organism evidence="2 3">
    <name type="scientific">Dysosmobacter welbionis</name>
    <dbReference type="NCBI Taxonomy" id="2093857"/>
    <lineage>
        <taxon>Bacteria</taxon>
        <taxon>Bacillati</taxon>
        <taxon>Bacillota</taxon>
        <taxon>Clostridia</taxon>
        <taxon>Eubacteriales</taxon>
        <taxon>Oscillospiraceae</taxon>
        <taxon>Dysosmobacter</taxon>
    </lineage>
</organism>